<protein>
    <submittedName>
        <fullName evidence="1">Uncharacterized protein</fullName>
    </submittedName>
</protein>
<dbReference type="EMBL" id="CAJNJA010039353">
    <property type="protein sequence ID" value="CAE7755880.1"/>
    <property type="molecule type" value="Genomic_DNA"/>
</dbReference>
<organism evidence="1 2">
    <name type="scientific">Symbiodinium necroappetens</name>
    <dbReference type="NCBI Taxonomy" id="1628268"/>
    <lineage>
        <taxon>Eukaryota</taxon>
        <taxon>Sar</taxon>
        <taxon>Alveolata</taxon>
        <taxon>Dinophyceae</taxon>
        <taxon>Suessiales</taxon>
        <taxon>Symbiodiniaceae</taxon>
        <taxon>Symbiodinium</taxon>
    </lineage>
</organism>
<comment type="caution">
    <text evidence="1">The sequence shown here is derived from an EMBL/GenBank/DDBJ whole genome shotgun (WGS) entry which is preliminary data.</text>
</comment>
<dbReference type="OrthoDB" id="406092at2759"/>
<dbReference type="Proteomes" id="UP000601435">
    <property type="component" value="Unassembled WGS sequence"/>
</dbReference>
<evidence type="ECO:0000313" key="2">
    <source>
        <dbReference type="Proteomes" id="UP000601435"/>
    </source>
</evidence>
<proteinExistence type="predicted"/>
<dbReference type="AlphaFoldDB" id="A0A812XXI8"/>
<sequence>MRADVCLWHNSGKGIPASVQTNIVGYLPPLLARAICREWRGNVEHDWATLRALRELLCCDDSPLICVPGPEENPVVREWAVKNFKWQEGTCFVPLLELNGDTLQAVTDLWEPPPHQHDFVKVISISSLDKLRAWIQELQQTELLSHGRKELSLVMRLLMHRGMSFTEVYTECSPGPHATYRYVAQVASLLWQRKS</sequence>
<gene>
    <name evidence="1" type="ORF">SNEC2469_LOCUS21949</name>
</gene>
<keyword evidence="2" id="KW-1185">Reference proteome</keyword>
<accession>A0A812XXI8</accession>
<name>A0A812XXI8_9DINO</name>
<evidence type="ECO:0000313" key="1">
    <source>
        <dbReference type="EMBL" id="CAE7755880.1"/>
    </source>
</evidence>
<reference evidence="1" key="1">
    <citation type="submission" date="2021-02" db="EMBL/GenBank/DDBJ databases">
        <authorList>
            <person name="Dougan E. K."/>
            <person name="Rhodes N."/>
            <person name="Thang M."/>
            <person name="Chan C."/>
        </authorList>
    </citation>
    <scope>NUCLEOTIDE SEQUENCE</scope>
</reference>